<evidence type="ECO:0000256" key="3">
    <source>
        <dbReference type="SAM" id="MobiDB-lite"/>
    </source>
</evidence>
<dbReference type="RefSeq" id="XP_024726708.1">
    <property type="nucleotide sequence ID" value="XM_024882096.1"/>
</dbReference>
<comment type="subcellular location">
    <subcellularLocation>
        <location evidence="1">Nucleus</location>
    </subcellularLocation>
</comment>
<dbReference type="STRING" id="1095630.A0A2J6SGC2"/>
<proteinExistence type="predicted"/>
<keyword evidence="4" id="KW-0812">Transmembrane</keyword>
<feature type="region of interest" description="Disordered" evidence="3">
    <location>
        <begin position="506"/>
        <end position="569"/>
    </location>
</feature>
<gene>
    <name evidence="6" type="ORF">K444DRAFT_622423</name>
</gene>
<evidence type="ECO:0000256" key="1">
    <source>
        <dbReference type="ARBA" id="ARBA00004123"/>
    </source>
</evidence>
<dbReference type="GO" id="GO:0008270">
    <property type="term" value="F:zinc ion binding"/>
    <property type="evidence" value="ECO:0007669"/>
    <property type="project" value="InterPro"/>
</dbReference>
<name>A0A2J6SGC2_9HELO</name>
<evidence type="ECO:0000259" key="5">
    <source>
        <dbReference type="Pfam" id="PF04082"/>
    </source>
</evidence>
<dbReference type="GO" id="GO:0003677">
    <property type="term" value="F:DNA binding"/>
    <property type="evidence" value="ECO:0007669"/>
    <property type="project" value="InterPro"/>
</dbReference>
<dbReference type="InParanoid" id="A0A2J6SGC2"/>
<reference evidence="6 7" key="1">
    <citation type="submission" date="2016-04" db="EMBL/GenBank/DDBJ databases">
        <title>A degradative enzymes factory behind the ericoid mycorrhizal symbiosis.</title>
        <authorList>
            <consortium name="DOE Joint Genome Institute"/>
            <person name="Martino E."/>
            <person name="Morin E."/>
            <person name="Grelet G."/>
            <person name="Kuo A."/>
            <person name="Kohler A."/>
            <person name="Daghino S."/>
            <person name="Barry K."/>
            <person name="Choi C."/>
            <person name="Cichocki N."/>
            <person name="Clum A."/>
            <person name="Copeland A."/>
            <person name="Hainaut M."/>
            <person name="Haridas S."/>
            <person name="Labutti K."/>
            <person name="Lindquist E."/>
            <person name="Lipzen A."/>
            <person name="Khouja H.-R."/>
            <person name="Murat C."/>
            <person name="Ohm R."/>
            <person name="Olson A."/>
            <person name="Spatafora J."/>
            <person name="Veneault-Fourrey C."/>
            <person name="Henrissat B."/>
            <person name="Grigoriev I."/>
            <person name="Martin F."/>
            <person name="Perotto S."/>
        </authorList>
    </citation>
    <scope>NUCLEOTIDE SEQUENCE [LARGE SCALE GENOMIC DNA]</scope>
    <source>
        <strain evidence="6 7">E</strain>
    </source>
</reference>
<feature type="domain" description="Xylanolytic transcriptional activator regulatory" evidence="5">
    <location>
        <begin position="82"/>
        <end position="355"/>
    </location>
</feature>
<sequence>MRRQGVPSTTKTPDLNIFGYSKMGANHTLAILNELSRVDSASTSLQNDRTGNSMPRSPSHYDNYLRLLRGLPPRLYVCILVDMFFEQVNWQYSVVDRNYFMPQLADFYQAIPSIFSEDPPDISSDVFTFPSLLFQVVGSAFQFLPPDYDRSLDDLCMGRSFDDLAKSYSDSGIEMLALFEKESLNLISVQAGFLRVALLKSFGYVVEAYRMIGQVVADAEEAGLHLESDGMHEGSVEDTPPWLWYHEMRRRVMVNLWLWDSQMSIVLGKPSKANAGNWSITLPLDAPIPSDKSQSVPVERPPSEKPTSFTHRLLEYRLFSQLPGLSKLIHGAFSPGNYLQIQQYQQKMRELAEALPPAFRFENPDTQWDAECPWIKTQREYSCGTTWLSFLVMHRYSMFHIPQSRTGVIICGIKVLQAQERHFRTLSVQHYKLYALAFFTLEAATAIMVVFIAYPTENRDLFATAMLHVKESIARMNAINASNPFAHPAKELVEILMRRAENLYKEVKPSSSPPSSPPQNLLPQDSTPPQYSTVDTETKPSAWQNDGFGFSDYTPPQGQPLDFTHSGTPSTPPNFDLTCGGCIGQYGPVATVVDNVYYTVPDTWDPMIFLERPDSGMVNFTNNGVEGGYGQDSF</sequence>
<dbReference type="InterPro" id="IPR007219">
    <property type="entry name" value="XnlR_reg_dom"/>
</dbReference>
<dbReference type="Proteomes" id="UP000235371">
    <property type="component" value="Unassembled WGS sequence"/>
</dbReference>
<keyword evidence="4" id="KW-1133">Transmembrane helix</keyword>
<dbReference type="GO" id="GO:0005634">
    <property type="term" value="C:nucleus"/>
    <property type="evidence" value="ECO:0007669"/>
    <property type="project" value="UniProtKB-SubCell"/>
</dbReference>
<organism evidence="6 7">
    <name type="scientific">Hyaloscypha bicolor E</name>
    <dbReference type="NCBI Taxonomy" id="1095630"/>
    <lineage>
        <taxon>Eukaryota</taxon>
        <taxon>Fungi</taxon>
        <taxon>Dikarya</taxon>
        <taxon>Ascomycota</taxon>
        <taxon>Pezizomycotina</taxon>
        <taxon>Leotiomycetes</taxon>
        <taxon>Helotiales</taxon>
        <taxon>Hyaloscyphaceae</taxon>
        <taxon>Hyaloscypha</taxon>
        <taxon>Hyaloscypha bicolor</taxon>
    </lineage>
</organism>
<evidence type="ECO:0000256" key="4">
    <source>
        <dbReference type="SAM" id="Phobius"/>
    </source>
</evidence>
<dbReference type="PANTHER" id="PTHR31001:SF87">
    <property type="entry name" value="COL-21"/>
    <property type="match status" value="1"/>
</dbReference>
<dbReference type="CDD" id="cd12148">
    <property type="entry name" value="fungal_TF_MHR"/>
    <property type="match status" value="1"/>
</dbReference>
<protein>
    <recommendedName>
        <fullName evidence="5">Xylanolytic transcriptional activator regulatory domain-containing protein</fullName>
    </recommendedName>
</protein>
<dbReference type="GO" id="GO:0006351">
    <property type="term" value="P:DNA-templated transcription"/>
    <property type="evidence" value="ECO:0007669"/>
    <property type="project" value="InterPro"/>
</dbReference>
<dbReference type="AlphaFoldDB" id="A0A2J6SGC2"/>
<evidence type="ECO:0000256" key="2">
    <source>
        <dbReference type="ARBA" id="ARBA00023242"/>
    </source>
</evidence>
<accession>A0A2J6SGC2</accession>
<dbReference type="PANTHER" id="PTHR31001">
    <property type="entry name" value="UNCHARACTERIZED TRANSCRIPTIONAL REGULATORY PROTEIN"/>
    <property type="match status" value="1"/>
</dbReference>
<dbReference type="Pfam" id="PF04082">
    <property type="entry name" value="Fungal_trans"/>
    <property type="match status" value="1"/>
</dbReference>
<dbReference type="GeneID" id="36590173"/>
<keyword evidence="7" id="KW-1185">Reference proteome</keyword>
<dbReference type="OrthoDB" id="5344325at2759"/>
<keyword evidence="4" id="KW-0472">Membrane</keyword>
<evidence type="ECO:0000313" key="6">
    <source>
        <dbReference type="EMBL" id="PMD49804.1"/>
    </source>
</evidence>
<feature type="compositionally biased region" description="Polar residues" evidence="3">
    <location>
        <begin position="519"/>
        <end position="544"/>
    </location>
</feature>
<dbReference type="InterPro" id="IPR050613">
    <property type="entry name" value="Sec_Metabolite_Reg"/>
</dbReference>
<keyword evidence="2" id="KW-0539">Nucleus</keyword>
<evidence type="ECO:0000313" key="7">
    <source>
        <dbReference type="Proteomes" id="UP000235371"/>
    </source>
</evidence>
<feature type="transmembrane region" description="Helical" evidence="4">
    <location>
        <begin position="433"/>
        <end position="454"/>
    </location>
</feature>
<dbReference type="EMBL" id="KZ613919">
    <property type="protein sequence ID" value="PMD49804.1"/>
    <property type="molecule type" value="Genomic_DNA"/>
</dbReference>